<dbReference type="EMBL" id="JARKIB010000379">
    <property type="protein sequence ID" value="KAJ7711953.1"/>
    <property type="molecule type" value="Genomic_DNA"/>
</dbReference>
<feature type="region of interest" description="Disordered" evidence="1">
    <location>
        <begin position="1"/>
        <end position="22"/>
    </location>
</feature>
<protein>
    <submittedName>
        <fullName evidence="2">Uncharacterized protein</fullName>
    </submittedName>
</protein>
<gene>
    <name evidence="2" type="ORF">B0H16DRAFT_1479786</name>
</gene>
<keyword evidence="3" id="KW-1185">Reference proteome</keyword>
<evidence type="ECO:0000313" key="2">
    <source>
        <dbReference type="EMBL" id="KAJ7711953.1"/>
    </source>
</evidence>
<evidence type="ECO:0000256" key="1">
    <source>
        <dbReference type="SAM" id="MobiDB-lite"/>
    </source>
</evidence>
<proteinExistence type="predicted"/>
<dbReference type="AlphaFoldDB" id="A0AAD7MDZ1"/>
<sequence length="108" mass="12019">MSPGRIRTSGKQIRGPGEPLPGFESAGIIAFIRKRVVDLGEDSQEHLINRPNDVGAQKISRMEDTDNLDNVPVIKFQTRAHFELDEIPLLDVDVGFPRGEMVHTKNSV</sequence>
<organism evidence="2 3">
    <name type="scientific">Mycena metata</name>
    <dbReference type="NCBI Taxonomy" id="1033252"/>
    <lineage>
        <taxon>Eukaryota</taxon>
        <taxon>Fungi</taxon>
        <taxon>Dikarya</taxon>
        <taxon>Basidiomycota</taxon>
        <taxon>Agaricomycotina</taxon>
        <taxon>Agaricomycetes</taxon>
        <taxon>Agaricomycetidae</taxon>
        <taxon>Agaricales</taxon>
        <taxon>Marasmiineae</taxon>
        <taxon>Mycenaceae</taxon>
        <taxon>Mycena</taxon>
    </lineage>
</organism>
<reference evidence="2" key="1">
    <citation type="submission" date="2023-03" db="EMBL/GenBank/DDBJ databases">
        <title>Massive genome expansion in bonnet fungi (Mycena s.s.) driven by repeated elements and novel gene families across ecological guilds.</title>
        <authorList>
            <consortium name="Lawrence Berkeley National Laboratory"/>
            <person name="Harder C.B."/>
            <person name="Miyauchi S."/>
            <person name="Viragh M."/>
            <person name="Kuo A."/>
            <person name="Thoen E."/>
            <person name="Andreopoulos B."/>
            <person name="Lu D."/>
            <person name="Skrede I."/>
            <person name="Drula E."/>
            <person name="Henrissat B."/>
            <person name="Morin E."/>
            <person name="Kohler A."/>
            <person name="Barry K."/>
            <person name="LaButti K."/>
            <person name="Morin E."/>
            <person name="Salamov A."/>
            <person name="Lipzen A."/>
            <person name="Mereny Z."/>
            <person name="Hegedus B."/>
            <person name="Baldrian P."/>
            <person name="Stursova M."/>
            <person name="Weitz H."/>
            <person name="Taylor A."/>
            <person name="Grigoriev I.V."/>
            <person name="Nagy L.G."/>
            <person name="Martin F."/>
            <person name="Kauserud H."/>
        </authorList>
    </citation>
    <scope>NUCLEOTIDE SEQUENCE</scope>
    <source>
        <strain evidence="2">CBHHK182m</strain>
    </source>
</reference>
<comment type="caution">
    <text evidence="2">The sequence shown here is derived from an EMBL/GenBank/DDBJ whole genome shotgun (WGS) entry which is preliminary data.</text>
</comment>
<dbReference type="Proteomes" id="UP001215598">
    <property type="component" value="Unassembled WGS sequence"/>
</dbReference>
<evidence type="ECO:0000313" key="3">
    <source>
        <dbReference type="Proteomes" id="UP001215598"/>
    </source>
</evidence>
<accession>A0AAD7MDZ1</accession>
<name>A0AAD7MDZ1_9AGAR</name>